<dbReference type="PANTHER" id="PTHR37423">
    <property type="entry name" value="SOLUBLE LYTIC MUREIN TRANSGLYCOSYLASE-RELATED"/>
    <property type="match status" value="1"/>
</dbReference>
<dbReference type="InterPro" id="IPR037061">
    <property type="entry name" value="Lytic_TGlycoase_superhlx_L_sf"/>
</dbReference>
<dbReference type="GO" id="GO:0004553">
    <property type="term" value="F:hydrolase activity, hydrolyzing O-glycosyl compounds"/>
    <property type="evidence" value="ECO:0007669"/>
    <property type="project" value="InterPro"/>
</dbReference>
<feature type="domain" description="Lytic transglycosylase superhelical linker" evidence="4">
    <location>
        <begin position="398"/>
        <end position="464"/>
    </location>
</feature>
<gene>
    <name evidence="5" type="primary">slt</name>
    <name evidence="5" type="ORF">HALO32_01761</name>
</gene>
<protein>
    <submittedName>
        <fullName evidence="5">Soluble lytic murein transglycosylase</fullName>
        <ecNumber evidence="5">4.2.2.-</ecNumber>
    </submittedName>
</protein>
<dbReference type="CDD" id="cd13401">
    <property type="entry name" value="Slt70-like"/>
    <property type="match status" value="1"/>
</dbReference>
<dbReference type="GO" id="GO:0016020">
    <property type="term" value="C:membrane"/>
    <property type="evidence" value="ECO:0007669"/>
    <property type="project" value="InterPro"/>
</dbReference>
<dbReference type="GO" id="GO:0042597">
    <property type="term" value="C:periplasmic space"/>
    <property type="evidence" value="ECO:0007669"/>
    <property type="project" value="InterPro"/>
</dbReference>
<dbReference type="EC" id="4.2.2.-" evidence="5"/>
<dbReference type="AlphaFoldDB" id="A0A5K1I9A0"/>
<dbReference type="InterPro" id="IPR000189">
    <property type="entry name" value="Transglyc_AS"/>
</dbReference>
<dbReference type="PROSITE" id="PS00922">
    <property type="entry name" value="TRANSGLYCOSYLASE"/>
    <property type="match status" value="1"/>
</dbReference>
<name>A0A5K1I9A0_9GAMM</name>
<dbReference type="InterPro" id="IPR012289">
    <property type="entry name" value="Lytic_TGlycosylase_superhlx_L"/>
</dbReference>
<dbReference type="SUPFAM" id="SSF48435">
    <property type="entry name" value="Bacterial muramidases"/>
    <property type="match status" value="1"/>
</dbReference>
<evidence type="ECO:0000313" key="5">
    <source>
        <dbReference type="EMBL" id="VVZ95682.1"/>
    </source>
</evidence>
<keyword evidence="6" id="KW-1185">Reference proteome</keyword>
<dbReference type="Gene3D" id="1.10.530.10">
    <property type="match status" value="1"/>
</dbReference>
<accession>A0A5K1I9A0</accession>
<evidence type="ECO:0000259" key="3">
    <source>
        <dbReference type="Pfam" id="PF01464"/>
    </source>
</evidence>
<proteinExistence type="inferred from homology"/>
<dbReference type="PANTHER" id="PTHR37423:SF5">
    <property type="entry name" value="SOLUBLE LYTIC MUREIN TRANSGLYCOSYLASE"/>
    <property type="match status" value="1"/>
</dbReference>
<organism evidence="5 6">
    <name type="scientific">Halomonas lysinitropha</name>
    <dbReference type="NCBI Taxonomy" id="2607506"/>
    <lineage>
        <taxon>Bacteria</taxon>
        <taxon>Pseudomonadati</taxon>
        <taxon>Pseudomonadota</taxon>
        <taxon>Gammaproteobacteria</taxon>
        <taxon>Oceanospirillales</taxon>
        <taxon>Halomonadaceae</taxon>
        <taxon>Halomonas</taxon>
    </lineage>
</organism>
<dbReference type="GO" id="GO:0008933">
    <property type="term" value="F:peptidoglycan lytic transglycosylase activity"/>
    <property type="evidence" value="ECO:0007669"/>
    <property type="project" value="InterPro"/>
</dbReference>
<dbReference type="InterPro" id="IPR023346">
    <property type="entry name" value="Lysozyme-like_dom_sf"/>
</dbReference>
<dbReference type="Pfam" id="PF01464">
    <property type="entry name" value="SLT"/>
    <property type="match status" value="1"/>
</dbReference>
<dbReference type="GO" id="GO:0000270">
    <property type="term" value="P:peptidoglycan metabolic process"/>
    <property type="evidence" value="ECO:0007669"/>
    <property type="project" value="InterPro"/>
</dbReference>
<comment type="similarity">
    <text evidence="1">Belongs to the transglycosylase Slt family.</text>
</comment>
<dbReference type="Gene3D" id="1.25.20.10">
    <property type="entry name" value="Bacterial muramidases"/>
    <property type="match status" value="1"/>
</dbReference>
<evidence type="ECO:0000256" key="2">
    <source>
        <dbReference type="ARBA" id="ARBA00022729"/>
    </source>
</evidence>
<sequence length="646" mass="72456">MLLSLGHCKTLIAAILCSLPLAGQADDRAMREALEAARNAQWEKIDQDAIEGHVLAGYVDYHRLRQRLPQVDADRVQAYIEQHEDSPLSDWMRGQAIAEYGKARRPASLLAVADGVPEGTARQCYYYTALLDRAPEDAARGGRELWLVGRSQPDACDTLFDTLRARGEIDQAHVWERMMLAWQAGESGLMNYLGRQLNADWQSARASLDRLRKDYAAVTEVPACTGPGCRGSGPLFAATMHGFTRADTEAALEAWRKVAPHLSLEARHRDAIERDLAFYAMVRDIDQHGGWRDEVVARLDDTELLELRVRRALAERNWPGVIDWVHRMPDETRREARWQYWLGRALEQQGDTATAEKAYAAAAGERNFFGFAAADRLDRPYAMNLERNTIDAVTRREVADWPAVQRTEALRRIDEPGLANSEWYRAVARATPEEARALADYAAQRGWLPELVQTTIVGEMWDALAWRFPEAYRDDFLHWGGVAEVDPYLLMGIARRESAYNPAALSPAGARGLMQLMPATAAQLGRRLGIGDPGPYGVLEPEVNIRLGSIYLGELIDRYSGNRLAAAAAYNAGPGRVDRWLRDAPEAFDLFVESIPFRETRNYVQAVLAYRVIFESLSRGGESKGVSMLSPTEKTVRYDRSLLARN</sequence>
<evidence type="ECO:0000259" key="4">
    <source>
        <dbReference type="Pfam" id="PF14718"/>
    </source>
</evidence>
<dbReference type="InterPro" id="IPR008939">
    <property type="entry name" value="Lytic_TGlycosylase_superhlx_U"/>
</dbReference>
<dbReference type="SUPFAM" id="SSF53955">
    <property type="entry name" value="Lysozyme-like"/>
    <property type="match status" value="1"/>
</dbReference>
<evidence type="ECO:0000313" key="6">
    <source>
        <dbReference type="Proteomes" id="UP000326725"/>
    </source>
</evidence>
<dbReference type="InterPro" id="IPR008258">
    <property type="entry name" value="Transglycosylase_SLT_dom_1"/>
</dbReference>
<dbReference type="RefSeq" id="WP_151443424.1">
    <property type="nucleotide sequence ID" value="NZ_CABVOU010000032.1"/>
</dbReference>
<evidence type="ECO:0000256" key="1">
    <source>
        <dbReference type="ARBA" id="ARBA00007734"/>
    </source>
</evidence>
<keyword evidence="2" id="KW-0732">Signal</keyword>
<keyword evidence="5" id="KW-0456">Lyase</keyword>
<dbReference type="Pfam" id="PF14718">
    <property type="entry name" value="SLT_L"/>
    <property type="match status" value="1"/>
</dbReference>
<reference evidence="5 6" key="1">
    <citation type="submission" date="2019-09" db="EMBL/GenBank/DDBJ databases">
        <authorList>
            <person name="Criscuolo A."/>
        </authorList>
    </citation>
    <scope>NUCLEOTIDE SEQUENCE [LARGE SCALE GENOMIC DNA]</scope>
    <source>
        <strain evidence="6">3(2)</strain>
    </source>
</reference>
<dbReference type="Proteomes" id="UP000326725">
    <property type="component" value="Unassembled WGS sequence"/>
</dbReference>
<dbReference type="Gene3D" id="1.10.1240.20">
    <property type="entry name" value="Lytic transglycosylase, superhelical linker domain"/>
    <property type="match status" value="1"/>
</dbReference>
<feature type="domain" description="Transglycosylase SLT" evidence="3">
    <location>
        <begin position="483"/>
        <end position="585"/>
    </location>
</feature>
<dbReference type="EMBL" id="CABVOU010000032">
    <property type="protein sequence ID" value="VVZ95682.1"/>
    <property type="molecule type" value="Genomic_DNA"/>
</dbReference>